<evidence type="ECO:0000313" key="6">
    <source>
        <dbReference type="Proteomes" id="UP000253208"/>
    </source>
</evidence>
<evidence type="ECO:0000259" key="4">
    <source>
        <dbReference type="PROSITE" id="PS50932"/>
    </source>
</evidence>
<dbReference type="SMART" id="SM00354">
    <property type="entry name" value="HTH_LACI"/>
    <property type="match status" value="1"/>
</dbReference>
<dbReference type="Proteomes" id="UP000253208">
    <property type="component" value="Unassembled WGS sequence"/>
</dbReference>
<dbReference type="CDD" id="cd06307">
    <property type="entry name" value="PBP1_sugar_binding"/>
    <property type="match status" value="1"/>
</dbReference>
<dbReference type="AlphaFoldDB" id="A0A367G666"/>
<dbReference type="InterPro" id="IPR028082">
    <property type="entry name" value="Peripla_BP_I"/>
</dbReference>
<accession>A0A367G666</accession>
<keyword evidence="3" id="KW-0804">Transcription</keyword>
<dbReference type="Pfam" id="PF00356">
    <property type="entry name" value="LacI"/>
    <property type="match status" value="1"/>
</dbReference>
<dbReference type="GO" id="GO:0003700">
    <property type="term" value="F:DNA-binding transcription factor activity"/>
    <property type="evidence" value="ECO:0007669"/>
    <property type="project" value="TreeGrafter"/>
</dbReference>
<evidence type="ECO:0000256" key="3">
    <source>
        <dbReference type="ARBA" id="ARBA00023163"/>
    </source>
</evidence>
<dbReference type="CDD" id="cd01392">
    <property type="entry name" value="HTH_LacI"/>
    <property type="match status" value="1"/>
</dbReference>
<proteinExistence type="predicted"/>
<dbReference type="EMBL" id="PSQG01000004">
    <property type="protein sequence ID" value="RCH45451.1"/>
    <property type="molecule type" value="Genomic_DNA"/>
</dbReference>
<keyword evidence="2" id="KW-0238">DNA-binding</keyword>
<feature type="domain" description="HTH lacI-type" evidence="4">
    <location>
        <begin position="3"/>
        <end position="47"/>
    </location>
</feature>
<dbReference type="Gene3D" id="3.40.50.2300">
    <property type="match status" value="2"/>
</dbReference>
<comment type="caution">
    <text evidence="5">The sequence shown here is derived from an EMBL/GenBank/DDBJ whole genome shotgun (WGS) entry which is preliminary data.</text>
</comment>
<evidence type="ECO:0000256" key="2">
    <source>
        <dbReference type="ARBA" id="ARBA00023125"/>
    </source>
</evidence>
<dbReference type="Gene3D" id="1.10.260.40">
    <property type="entry name" value="lambda repressor-like DNA-binding domains"/>
    <property type="match status" value="1"/>
</dbReference>
<dbReference type="PANTHER" id="PTHR30146:SF152">
    <property type="entry name" value="TRANSCRIPTIONAL REGULATORY PROTEIN"/>
    <property type="match status" value="1"/>
</dbReference>
<dbReference type="InterPro" id="IPR025997">
    <property type="entry name" value="SBP_2_dom"/>
</dbReference>
<evidence type="ECO:0000313" key="5">
    <source>
        <dbReference type="EMBL" id="RCH45451.1"/>
    </source>
</evidence>
<dbReference type="RefSeq" id="WP_114001736.1">
    <property type="nucleotide sequence ID" value="NZ_PSQG01000004.1"/>
</dbReference>
<dbReference type="InterPro" id="IPR010982">
    <property type="entry name" value="Lambda_DNA-bd_dom_sf"/>
</dbReference>
<name>A0A367G666_9FIRM</name>
<dbReference type="SUPFAM" id="SSF47413">
    <property type="entry name" value="lambda repressor-like DNA-binding domains"/>
    <property type="match status" value="1"/>
</dbReference>
<dbReference type="PANTHER" id="PTHR30146">
    <property type="entry name" value="LACI-RELATED TRANSCRIPTIONAL REPRESSOR"/>
    <property type="match status" value="1"/>
</dbReference>
<keyword evidence="1" id="KW-0805">Transcription regulation</keyword>
<reference evidence="5 6" key="1">
    <citation type="submission" date="2018-02" db="EMBL/GenBank/DDBJ databases">
        <title>Complete genome sequencing of Faecalibacterium prausnitzii strains isolated from the human gut.</title>
        <authorList>
            <person name="Fitzgerald B.C."/>
            <person name="Shkoporov A.N."/>
            <person name="Ross P.R."/>
            <person name="Hill C."/>
        </authorList>
    </citation>
    <scope>NUCLEOTIDE SEQUENCE [LARGE SCALE GENOMIC DNA]</scope>
    <source>
        <strain evidence="5 6">APC942/31-1</strain>
    </source>
</reference>
<dbReference type="GO" id="GO:0000976">
    <property type="term" value="F:transcription cis-regulatory region binding"/>
    <property type="evidence" value="ECO:0007669"/>
    <property type="project" value="TreeGrafter"/>
</dbReference>
<gene>
    <name evidence="5" type="ORF">C4886_03755</name>
</gene>
<dbReference type="InterPro" id="IPR000843">
    <property type="entry name" value="HTH_LacI"/>
</dbReference>
<sequence length="342" mass="38188">MAVTIQQIAEQAGVSRGTVDRALNHRGRINPEVAERICRLADEMGYVQKERKHSRTAKDEKLKIGVVTQLARSSFMQEVNRGIEKAAVELKEKGIQLILKEGLSVDEEEQLQAIEELEQEGIRGLAVMPVDSETVREKLNALIEEKNIPVVTFNSDIVGTRRTCFVGMDNRKSGRTAAGLLGMLTRGNGKILIITGYFSNHVDNQRVDGFVEEAKRTFPHLEIAGVHGSFDEAAEVEHIIENAMMSTSGISGILVVSGGQAGVGKAFEKLRLDRRPYVVIYDQTPKNERALKNDHVDFLIDQNGYVQGYEPPRILADILTKGQEPEREYLFTDIKIKTKYNL</sequence>
<dbReference type="SUPFAM" id="SSF53822">
    <property type="entry name" value="Periplasmic binding protein-like I"/>
    <property type="match status" value="1"/>
</dbReference>
<organism evidence="5 6">
    <name type="scientific">Blautia obeum</name>
    <dbReference type="NCBI Taxonomy" id="40520"/>
    <lineage>
        <taxon>Bacteria</taxon>
        <taxon>Bacillati</taxon>
        <taxon>Bacillota</taxon>
        <taxon>Clostridia</taxon>
        <taxon>Lachnospirales</taxon>
        <taxon>Lachnospiraceae</taxon>
        <taxon>Blautia</taxon>
    </lineage>
</organism>
<evidence type="ECO:0000256" key="1">
    <source>
        <dbReference type="ARBA" id="ARBA00023015"/>
    </source>
</evidence>
<protein>
    <submittedName>
        <fullName evidence="5">LacI family transcriptional regulator</fullName>
    </submittedName>
</protein>
<dbReference type="Pfam" id="PF13407">
    <property type="entry name" value="Peripla_BP_4"/>
    <property type="match status" value="1"/>
</dbReference>
<dbReference type="PROSITE" id="PS50932">
    <property type="entry name" value="HTH_LACI_2"/>
    <property type="match status" value="1"/>
</dbReference>